<accession>A0ACC3MJL3</accession>
<sequence length="296" mass="34854">MPKRTASTVNTLEVNNSLQKHAKTPSETERHTVTFTNLPIEVRNIIYHGVVNETTQGPPHPYDELPPWSRFKIWLNLFLTSHQVKEDVETLFRKLYADRVRFYFDSVPEFHDFVKRWKSHKLISTVKFSLWTGVDLLYEEPSNLLKDNEQLIKTQRGFKGEWLECPSFYRMEPERFTERFGPHGPSRDPRWIPESDGFAVTEYEHCRCQRDFGDMKGCNPFKRLDYPALENGCRLMSYTWFVKKRPVGGVMVLEGRMGQIEFGGINMTSARAHLRQNQKARELYRLEIISLLRDGF</sequence>
<reference evidence="1" key="1">
    <citation type="submission" date="2023-07" db="EMBL/GenBank/DDBJ databases">
        <title>Black Yeasts Isolated from many extreme environments.</title>
        <authorList>
            <person name="Coleine C."/>
            <person name="Stajich J.E."/>
            <person name="Selbmann L."/>
        </authorList>
    </citation>
    <scope>NUCLEOTIDE SEQUENCE</scope>
    <source>
        <strain evidence="1">CCFEE 5714</strain>
    </source>
</reference>
<name>A0ACC3MJL3_9PEZI</name>
<protein>
    <submittedName>
        <fullName evidence="1">Uncharacterized protein</fullName>
    </submittedName>
</protein>
<keyword evidence="2" id="KW-1185">Reference proteome</keyword>
<comment type="caution">
    <text evidence="1">The sequence shown here is derived from an EMBL/GenBank/DDBJ whole genome shotgun (WGS) entry which is preliminary data.</text>
</comment>
<organism evidence="1 2">
    <name type="scientific">Vermiconidia calcicola</name>
    <dbReference type="NCBI Taxonomy" id="1690605"/>
    <lineage>
        <taxon>Eukaryota</taxon>
        <taxon>Fungi</taxon>
        <taxon>Dikarya</taxon>
        <taxon>Ascomycota</taxon>
        <taxon>Pezizomycotina</taxon>
        <taxon>Dothideomycetes</taxon>
        <taxon>Dothideomycetidae</taxon>
        <taxon>Mycosphaerellales</taxon>
        <taxon>Extremaceae</taxon>
        <taxon>Vermiconidia</taxon>
    </lineage>
</organism>
<evidence type="ECO:0000313" key="1">
    <source>
        <dbReference type="EMBL" id="KAK3697308.1"/>
    </source>
</evidence>
<proteinExistence type="predicted"/>
<dbReference type="EMBL" id="JAUTXU010000228">
    <property type="protein sequence ID" value="KAK3697308.1"/>
    <property type="molecule type" value="Genomic_DNA"/>
</dbReference>
<evidence type="ECO:0000313" key="2">
    <source>
        <dbReference type="Proteomes" id="UP001281147"/>
    </source>
</evidence>
<gene>
    <name evidence="1" type="ORF">LTR37_017541</name>
</gene>
<dbReference type="Proteomes" id="UP001281147">
    <property type="component" value="Unassembled WGS sequence"/>
</dbReference>